<reference evidence="3" key="1">
    <citation type="submission" date="2021-03" db="EMBL/GenBank/DDBJ databases">
        <authorList>
            <person name="Li Z."/>
            <person name="Yang C."/>
        </authorList>
    </citation>
    <scope>NUCLEOTIDE SEQUENCE</scope>
    <source>
        <strain evidence="3">Dzin_1.0</strain>
        <tissue evidence="3">Leaf</tissue>
    </source>
</reference>
<dbReference type="OrthoDB" id="185373at2759"/>
<feature type="repeat" description="PPR" evidence="2">
    <location>
        <begin position="178"/>
        <end position="212"/>
    </location>
</feature>
<dbReference type="Pfam" id="PF13041">
    <property type="entry name" value="PPR_2"/>
    <property type="match status" value="1"/>
</dbReference>
<feature type="repeat" description="PPR" evidence="2">
    <location>
        <begin position="240"/>
        <end position="274"/>
    </location>
</feature>
<keyword evidence="1" id="KW-0677">Repeat</keyword>
<sequence>MNALRISAREETRIALLLEKASSIKHLKCIQSLVTKVGLADHPWLNAKLIALSALARWGSLHHARSLFDMAAIKSAFLYNILIRSYSASVFPVESIHLYNQMCIAGVSTDYLTFPFVLKACGRAEECHANKGAEIHCRVVRLGLGTDLFVQNALMFMYSQTRRVQVARQVFDEMAEKTPVSWNTLIAAYDRCGDFESADRMLRSMPKKNVSSWNGLITRYVRMGDIDAAKKVFDEMPQRDAISWNVLIAGCISVKNYRHALEIFKQMLQCKMEPTELTVVSILGACSEAGELGIGSDIHDYLKYKEFRIEGFVGNALMDMYAKCGNLRMARRVFDEMGMKHVTSWNSMIVSLAFHGHCKEALELFSCMEKEPNQAVKPNNVTFLGVLTACSHKGLVKEGQEFFDRMIRLYGIEPDIKHYGCMVDLLSRCGQLRDAFQTIKEMPIRVNSVLWKTVLSACRVHGDVELAEAVFAELAALETLRDEDYVLMSNIYAEAERWDDVHRLRTGMIGRSILKPPGWSQIERKYAVG</sequence>
<dbReference type="GO" id="GO:0009451">
    <property type="term" value="P:RNA modification"/>
    <property type="evidence" value="ECO:0007669"/>
    <property type="project" value="InterPro"/>
</dbReference>
<dbReference type="EMBL" id="JAGGNH010000008">
    <property type="protein sequence ID" value="KAJ0966367.1"/>
    <property type="molecule type" value="Genomic_DNA"/>
</dbReference>
<dbReference type="PROSITE" id="PS51375">
    <property type="entry name" value="PPR"/>
    <property type="match status" value="3"/>
</dbReference>
<dbReference type="InterPro" id="IPR002885">
    <property type="entry name" value="PPR_rpt"/>
</dbReference>
<dbReference type="Proteomes" id="UP001085076">
    <property type="component" value="Miscellaneous, Linkage group lg08"/>
</dbReference>
<evidence type="ECO:0008006" key="5">
    <source>
        <dbReference type="Google" id="ProtNLM"/>
    </source>
</evidence>
<reference evidence="3" key="2">
    <citation type="journal article" date="2022" name="Hortic Res">
        <title>The genome of Dioscorea zingiberensis sheds light on the biosynthesis, origin and evolution of the medicinally important diosgenin saponins.</title>
        <authorList>
            <person name="Li Y."/>
            <person name="Tan C."/>
            <person name="Li Z."/>
            <person name="Guo J."/>
            <person name="Li S."/>
            <person name="Chen X."/>
            <person name="Wang C."/>
            <person name="Dai X."/>
            <person name="Yang H."/>
            <person name="Song W."/>
            <person name="Hou L."/>
            <person name="Xu J."/>
            <person name="Tong Z."/>
            <person name="Xu A."/>
            <person name="Yuan X."/>
            <person name="Wang W."/>
            <person name="Yang Q."/>
            <person name="Chen L."/>
            <person name="Sun Z."/>
            <person name="Wang K."/>
            <person name="Pan B."/>
            <person name="Chen J."/>
            <person name="Bao Y."/>
            <person name="Liu F."/>
            <person name="Qi X."/>
            <person name="Gang D.R."/>
            <person name="Wen J."/>
            <person name="Li J."/>
        </authorList>
    </citation>
    <scope>NUCLEOTIDE SEQUENCE</scope>
    <source>
        <strain evidence="3">Dzin_1.0</strain>
    </source>
</reference>
<protein>
    <recommendedName>
        <fullName evidence="5">Pentatricopeptide repeat-containing protein</fullName>
    </recommendedName>
</protein>
<comment type="caution">
    <text evidence="3">The sequence shown here is derived from an EMBL/GenBank/DDBJ whole genome shotgun (WGS) entry which is preliminary data.</text>
</comment>
<evidence type="ECO:0000313" key="3">
    <source>
        <dbReference type="EMBL" id="KAJ0966367.1"/>
    </source>
</evidence>
<dbReference type="NCBIfam" id="TIGR00756">
    <property type="entry name" value="PPR"/>
    <property type="match status" value="4"/>
</dbReference>
<evidence type="ECO:0000256" key="1">
    <source>
        <dbReference type="ARBA" id="ARBA00022737"/>
    </source>
</evidence>
<dbReference type="InterPro" id="IPR011990">
    <property type="entry name" value="TPR-like_helical_dom_sf"/>
</dbReference>
<dbReference type="AlphaFoldDB" id="A0A9D5C4G1"/>
<dbReference type="Pfam" id="PF01535">
    <property type="entry name" value="PPR"/>
    <property type="match status" value="8"/>
</dbReference>
<proteinExistence type="predicted"/>
<keyword evidence="4" id="KW-1185">Reference proteome</keyword>
<organism evidence="3 4">
    <name type="scientific">Dioscorea zingiberensis</name>
    <dbReference type="NCBI Taxonomy" id="325984"/>
    <lineage>
        <taxon>Eukaryota</taxon>
        <taxon>Viridiplantae</taxon>
        <taxon>Streptophyta</taxon>
        <taxon>Embryophyta</taxon>
        <taxon>Tracheophyta</taxon>
        <taxon>Spermatophyta</taxon>
        <taxon>Magnoliopsida</taxon>
        <taxon>Liliopsida</taxon>
        <taxon>Dioscoreales</taxon>
        <taxon>Dioscoreaceae</taxon>
        <taxon>Dioscorea</taxon>
    </lineage>
</organism>
<dbReference type="InterPro" id="IPR046848">
    <property type="entry name" value="E_motif"/>
</dbReference>
<evidence type="ECO:0000256" key="2">
    <source>
        <dbReference type="PROSITE-ProRule" id="PRU00708"/>
    </source>
</evidence>
<dbReference type="Pfam" id="PF20431">
    <property type="entry name" value="E_motif"/>
    <property type="match status" value="1"/>
</dbReference>
<dbReference type="InterPro" id="IPR046960">
    <property type="entry name" value="PPR_At4g14850-like_plant"/>
</dbReference>
<feature type="repeat" description="PPR" evidence="2">
    <location>
        <begin position="310"/>
        <end position="344"/>
    </location>
</feature>
<dbReference type="GO" id="GO:0003723">
    <property type="term" value="F:RNA binding"/>
    <property type="evidence" value="ECO:0007669"/>
    <property type="project" value="InterPro"/>
</dbReference>
<dbReference type="PANTHER" id="PTHR47926">
    <property type="entry name" value="PENTATRICOPEPTIDE REPEAT-CONTAINING PROTEIN"/>
    <property type="match status" value="1"/>
</dbReference>
<evidence type="ECO:0000313" key="4">
    <source>
        <dbReference type="Proteomes" id="UP001085076"/>
    </source>
</evidence>
<gene>
    <name evidence="3" type="ORF">J5N97_027505</name>
</gene>
<dbReference type="FunFam" id="1.25.40.10:FF:000090">
    <property type="entry name" value="Pentatricopeptide repeat-containing protein, chloroplastic"/>
    <property type="match status" value="1"/>
</dbReference>
<name>A0A9D5C4G1_9LILI</name>
<dbReference type="SUPFAM" id="SSF48452">
    <property type="entry name" value="TPR-like"/>
    <property type="match status" value="1"/>
</dbReference>
<accession>A0A9D5C4G1</accession>
<dbReference type="Gene3D" id="1.25.40.10">
    <property type="entry name" value="Tetratricopeptide repeat domain"/>
    <property type="match status" value="4"/>
</dbReference>